<organism evidence="2 3">
    <name type="scientific">Ricinus communis</name>
    <name type="common">Castor bean</name>
    <dbReference type="NCBI Taxonomy" id="3988"/>
    <lineage>
        <taxon>Eukaryota</taxon>
        <taxon>Viridiplantae</taxon>
        <taxon>Streptophyta</taxon>
        <taxon>Embryophyta</taxon>
        <taxon>Tracheophyta</taxon>
        <taxon>Spermatophyta</taxon>
        <taxon>Magnoliopsida</taxon>
        <taxon>eudicotyledons</taxon>
        <taxon>Gunneridae</taxon>
        <taxon>Pentapetalae</taxon>
        <taxon>rosids</taxon>
        <taxon>fabids</taxon>
        <taxon>Malpighiales</taxon>
        <taxon>Euphorbiaceae</taxon>
        <taxon>Acalyphoideae</taxon>
        <taxon>Acalypheae</taxon>
        <taxon>Ricinus</taxon>
    </lineage>
</organism>
<feature type="region of interest" description="Disordered" evidence="1">
    <location>
        <begin position="56"/>
        <end position="79"/>
    </location>
</feature>
<name>B9SJC1_RICCO</name>
<proteinExistence type="predicted"/>
<gene>
    <name evidence="2" type="ORF">RCOM_0524780</name>
</gene>
<dbReference type="Proteomes" id="UP000008311">
    <property type="component" value="Unassembled WGS sequence"/>
</dbReference>
<evidence type="ECO:0000256" key="1">
    <source>
        <dbReference type="SAM" id="MobiDB-lite"/>
    </source>
</evidence>
<dbReference type="AlphaFoldDB" id="B9SJC1"/>
<evidence type="ECO:0000313" key="2">
    <source>
        <dbReference type="EMBL" id="EEF36284.1"/>
    </source>
</evidence>
<feature type="compositionally biased region" description="Basic and acidic residues" evidence="1">
    <location>
        <begin position="58"/>
        <end position="79"/>
    </location>
</feature>
<dbReference type="EMBL" id="EQ973983">
    <property type="protein sequence ID" value="EEF36284.1"/>
    <property type="molecule type" value="Genomic_DNA"/>
</dbReference>
<evidence type="ECO:0000313" key="3">
    <source>
        <dbReference type="Proteomes" id="UP000008311"/>
    </source>
</evidence>
<protein>
    <submittedName>
        <fullName evidence="2">Uncharacterized protein</fullName>
    </submittedName>
</protein>
<dbReference type="InParanoid" id="B9SJC1"/>
<keyword evidence="3" id="KW-1185">Reference proteome</keyword>
<accession>B9SJC1</accession>
<sequence length="79" mass="8717">MVVCNLEKPLEILAPVIPDASIVDEILPPAPADKKQKSKYVSAYTDLNDSMMTIVLSAKDKEQPDDHNGSRGKKSDNEY</sequence>
<reference evidence="3" key="1">
    <citation type="journal article" date="2010" name="Nat. Biotechnol.">
        <title>Draft genome sequence of the oilseed species Ricinus communis.</title>
        <authorList>
            <person name="Chan A.P."/>
            <person name="Crabtree J."/>
            <person name="Zhao Q."/>
            <person name="Lorenzi H."/>
            <person name="Orvis J."/>
            <person name="Puiu D."/>
            <person name="Melake-Berhan A."/>
            <person name="Jones K.M."/>
            <person name="Redman J."/>
            <person name="Chen G."/>
            <person name="Cahoon E.B."/>
            <person name="Gedil M."/>
            <person name="Stanke M."/>
            <person name="Haas B.J."/>
            <person name="Wortman J.R."/>
            <person name="Fraser-Liggett C.M."/>
            <person name="Ravel J."/>
            <person name="Rabinowicz P.D."/>
        </authorList>
    </citation>
    <scope>NUCLEOTIDE SEQUENCE [LARGE SCALE GENOMIC DNA]</scope>
    <source>
        <strain evidence="3">cv. Hale</strain>
    </source>
</reference>